<protein>
    <recommendedName>
        <fullName evidence="4">Lipoprotein</fullName>
    </recommendedName>
</protein>
<dbReference type="RefSeq" id="WP_329413216.1">
    <property type="nucleotide sequence ID" value="NZ_CP109441.1"/>
</dbReference>
<keyword evidence="1" id="KW-0732">Signal</keyword>
<evidence type="ECO:0000313" key="2">
    <source>
        <dbReference type="EMBL" id="WUV48804.1"/>
    </source>
</evidence>
<keyword evidence="3" id="KW-1185">Reference proteome</keyword>
<name>A0ABZ1YZX8_9NOCA</name>
<reference evidence="2" key="1">
    <citation type="submission" date="2022-10" db="EMBL/GenBank/DDBJ databases">
        <title>The complete genomes of actinobacterial strains from the NBC collection.</title>
        <authorList>
            <person name="Joergensen T.S."/>
            <person name="Alvarez Arevalo M."/>
            <person name="Sterndorff E.B."/>
            <person name="Faurdal D."/>
            <person name="Vuksanovic O."/>
            <person name="Mourched A.-S."/>
            <person name="Charusanti P."/>
            <person name="Shaw S."/>
            <person name="Blin K."/>
            <person name="Weber T."/>
        </authorList>
    </citation>
    <scope>NUCLEOTIDE SEQUENCE</scope>
    <source>
        <strain evidence="2">NBC_01482</strain>
    </source>
</reference>
<gene>
    <name evidence="2" type="ORF">OG563_11780</name>
</gene>
<dbReference type="Proteomes" id="UP001432062">
    <property type="component" value="Chromosome"/>
</dbReference>
<dbReference type="EMBL" id="CP109441">
    <property type="protein sequence ID" value="WUV48804.1"/>
    <property type="molecule type" value="Genomic_DNA"/>
</dbReference>
<evidence type="ECO:0000256" key="1">
    <source>
        <dbReference type="SAM" id="SignalP"/>
    </source>
</evidence>
<evidence type="ECO:0000313" key="3">
    <source>
        <dbReference type="Proteomes" id="UP001432062"/>
    </source>
</evidence>
<feature type="chain" id="PRO_5046921226" description="Lipoprotein" evidence="1">
    <location>
        <begin position="22"/>
        <end position="206"/>
    </location>
</feature>
<proteinExistence type="predicted"/>
<sequence>MRFGFGVVAASLFVASPLAVGCGLDTEADEWNGWTVTVYYTAVESYHSGPLETVRGCSDLECTDANVEIGSLPEDFVDVVRDEGTGRITSGEHAGRYLNWSYDVGFWVDTEPRDTRGEALHPFESAAADGIEPGTRLRLTGCGNARADSVCGKFSAATWTIGDEFTPGLGGPRHLDLYIGEETSESFAEGPDFVTFTGATLEPVGP</sequence>
<feature type="signal peptide" evidence="1">
    <location>
        <begin position="1"/>
        <end position="21"/>
    </location>
</feature>
<accession>A0ABZ1YZX8</accession>
<dbReference type="PROSITE" id="PS51257">
    <property type="entry name" value="PROKAR_LIPOPROTEIN"/>
    <property type="match status" value="1"/>
</dbReference>
<organism evidence="2 3">
    <name type="scientific">Nocardia vinacea</name>
    <dbReference type="NCBI Taxonomy" id="96468"/>
    <lineage>
        <taxon>Bacteria</taxon>
        <taxon>Bacillati</taxon>
        <taxon>Actinomycetota</taxon>
        <taxon>Actinomycetes</taxon>
        <taxon>Mycobacteriales</taxon>
        <taxon>Nocardiaceae</taxon>
        <taxon>Nocardia</taxon>
    </lineage>
</organism>
<evidence type="ECO:0008006" key="4">
    <source>
        <dbReference type="Google" id="ProtNLM"/>
    </source>
</evidence>